<dbReference type="OrthoDB" id="10624357at2759"/>
<accession>A0A6J8DV42</accession>
<gene>
    <name evidence="1" type="ORF">MCOR_44663</name>
</gene>
<sequence length="278" mass="31597">MSFVDKVAGTPEKLTRMLTAYSQPPLFCLQYVKYQKPRYSMMKNEGYDKVETNDTTPDNIRSSFCRRHLKAVIPTQSQTQSNLNDENRPEVVIKTSNIDKDESTANKCLYYTPEDFVTKLKDDPFAGLCEIGSEFVNQYCNIDKDESSSHLCEECTDGSKLPSFCFCDKKVHCVNDKKLGGRAADDFKKTCNWCADVFNNLGNHRGSASCSSSSQALVKTTCKGYDGFMCSVITTRVCTLKENITIAKISWIPISKKEEKTWKLVTWMLPHDRRKVEN</sequence>
<reference evidence="1 2" key="1">
    <citation type="submission" date="2020-06" db="EMBL/GenBank/DDBJ databases">
        <authorList>
            <person name="Li R."/>
            <person name="Bekaert M."/>
        </authorList>
    </citation>
    <scope>NUCLEOTIDE SEQUENCE [LARGE SCALE GENOMIC DNA]</scope>
    <source>
        <strain evidence="2">wild</strain>
    </source>
</reference>
<name>A0A6J8DV42_MYTCO</name>
<evidence type="ECO:0000313" key="1">
    <source>
        <dbReference type="EMBL" id="CAC5411597.1"/>
    </source>
</evidence>
<dbReference type="EMBL" id="CACVKT020007873">
    <property type="protein sequence ID" value="CAC5411597.1"/>
    <property type="molecule type" value="Genomic_DNA"/>
</dbReference>
<evidence type="ECO:0000313" key="2">
    <source>
        <dbReference type="Proteomes" id="UP000507470"/>
    </source>
</evidence>
<dbReference type="AlphaFoldDB" id="A0A6J8DV42"/>
<organism evidence="1 2">
    <name type="scientific">Mytilus coruscus</name>
    <name type="common">Sea mussel</name>
    <dbReference type="NCBI Taxonomy" id="42192"/>
    <lineage>
        <taxon>Eukaryota</taxon>
        <taxon>Metazoa</taxon>
        <taxon>Spiralia</taxon>
        <taxon>Lophotrochozoa</taxon>
        <taxon>Mollusca</taxon>
        <taxon>Bivalvia</taxon>
        <taxon>Autobranchia</taxon>
        <taxon>Pteriomorphia</taxon>
        <taxon>Mytilida</taxon>
        <taxon>Mytiloidea</taxon>
        <taxon>Mytilidae</taxon>
        <taxon>Mytilinae</taxon>
        <taxon>Mytilus</taxon>
    </lineage>
</organism>
<protein>
    <submittedName>
        <fullName evidence="1">Uncharacterized protein</fullName>
    </submittedName>
</protein>
<dbReference type="Proteomes" id="UP000507470">
    <property type="component" value="Unassembled WGS sequence"/>
</dbReference>
<proteinExistence type="predicted"/>
<keyword evidence="2" id="KW-1185">Reference proteome</keyword>